<dbReference type="PROSITE" id="PS50850">
    <property type="entry name" value="MFS"/>
    <property type="match status" value="1"/>
</dbReference>
<evidence type="ECO:0000313" key="9">
    <source>
        <dbReference type="Proteomes" id="UP000515472"/>
    </source>
</evidence>
<feature type="transmembrane region" description="Helical" evidence="6">
    <location>
        <begin position="128"/>
        <end position="148"/>
    </location>
</feature>
<evidence type="ECO:0000256" key="5">
    <source>
        <dbReference type="ARBA" id="ARBA00023136"/>
    </source>
</evidence>
<dbReference type="InterPro" id="IPR020846">
    <property type="entry name" value="MFS_dom"/>
</dbReference>
<keyword evidence="2" id="KW-1003">Cell membrane</keyword>
<feature type="transmembrane region" description="Helical" evidence="6">
    <location>
        <begin position="185"/>
        <end position="205"/>
    </location>
</feature>
<keyword evidence="4 6" id="KW-1133">Transmembrane helix</keyword>
<protein>
    <submittedName>
        <fullName evidence="8">MFS transporter</fullName>
    </submittedName>
</protein>
<accession>A0A6S6M193</accession>
<feature type="transmembrane region" description="Helical" evidence="6">
    <location>
        <begin position="263"/>
        <end position="284"/>
    </location>
</feature>
<feature type="transmembrane region" description="Helical" evidence="6">
    <location>
        <begin position="320"/>
        <end position="343"/>
    </location>
</feature>
<evidence type="ECO:0000256" key="3">
    <source>
        <dbReference type="ARBA" id="ARBA00022692"/>
    </source>
</evidence>
<feature type="transmembrane region" description="Helical" evidence="6">
    <location>
        <begin position="230"/>
        <end position="251"/>
    </location>
</feature>
<dbReference type="Pfam" id="PF07690">
    <property type="entry name" value="MFS_1"/>
    <property type="match status" value="1"/>
</dbReference>
<dbReference type="InterPro" id="IPR011701">
    <property type="entry name" value="MFS"/>
</dbReference>
<dbReference type="GO" id="GO:0005886">
    <property type="term" value="C:plasma membrane"/>
    <property type="evidence" value="ECO:0007669"/>
    <property type="project" value="UniProtKB-SubCell"/>
</dbReference>
<dbReference type="EMBL" id="AP023213">
    <property type="protein sequence ID" value="BCG47220.1"/>
    <property type="molecule type" value="Genomic_DNA"/>
</dbReference>
<feature type="transmembrane region" description="Helical" evidence="6">
    <location>
        <begin position="355"/>
        <end position="376"/>
    </location>
</feature>
<reference evidence="8 9" key="1">
    <citation type="submission" date="2020-06" db="EMBL/GenBank/DDBJ databases">
        <title>Interaction of electrochemicaly active bacteria, Geobacter bremensis R4 on different carbon anode.</title>
        <authorList>
            <person name="Meng L."/>
            <person name="Yoshida N."/>
        </authorList>
    </citation>
    <scope>NUCLEOTIDE SEQUENCE [LARGE SCALE GENOMIC DNA]</scope>
    <source>
        <strain evidence="8 9">R4</strain>
    </source>
</reference>
<organism evidence="8 9">
    <name type="scientific">Citrifermentans bremense</name>
    <dbReference type="NCBI Taxonomy" id="60035"/>
    <lineage>
        <taxon>Bacteria</taxon>
        <taxon>Pseudomonadati</taxon>
        <taxon>Thermodesulfobacteriota</taxon>
        <taxon>Desulfuromonadia</taxon>
        <taxon>Geobacterales</taxon>
        <taxon>Geobacteraceae</taxon>
        <taxon>Citrifermentans</taxon>
    </lineage>
</organism>
<dbReference type="CDD" id="cd17324">
    <property type="entry name" value="MFS_NepI_like"/>
    <property type="match status" value="1"/>
</dbReference>
<dbReference type="KEGG" id="gbn:GEOBRER4_19700"/>
<keyword evidence="5 6" id="KW-0472">Membrane</keyword>
<dbReference type="AlphaFoldDB" id="A0A6S6M193"/>
<keyword evidence="3 6" id="KW-0812">Transmembrane</keyword>
<feature type="transmembrane region" description="Helical" evidence="6">
    <location>
        <begin position="72"/>
        <end position="92"/>
    </location>
</feature>
<dbReference type="GO" id="GO:0022857">
    <property type="term" value="F:transmembrane transporter activity"/>
    <property type="evidence" value="ECO:0007669"/>
    <property type="project" value="InterPro"/>
</dbReference>
<name>A0A6S6M193_9BACT</name>
<feature type="transmembrane region" description="Helical" evidence="6">
    <location>
        <begin position="382"/>
        <end position="402"/>
    </location>
</feature>
<evidence type="ECO:0000259" key="7">
    <source>
        <dbReference type="PROSITE" id="PS50850"/>
    </source>
</evidence>
<dbReference type="PANTHER" id="PTHR43124">
    <property type="entry name" value="PURINE EFFLUX PUMP PBUE"/>
    <property type="match status" value="1"/>
</dbReference>
<dbReference type="Gene3D" id="1.20.1250.20">
    <property type="entry name" value="MFS general substrate transporter like domains"/>
    <property type="match status" value="1"/>
</dbReference>
<feature type="transmembrane region" description="Helical" evidence="6">
    <location>
        <begin position="29"/>
        <end position="52"/>
    </location>
</feature>
<proteinExistence type="predicted"/>
<feature type="transmembrane region" description="Helical" evidence="6">
    <location>
        <begin position="291"/>
        <end position="314"/>
    </location>
</feature>
<feature type="transmembrane region" description="Helical" evidence="6">
    <location>
        <begin position="99"/>
        <end position="122"/>
    </location>
</feature>
<feature type="transmembrane region" description="Helical" evidence="6">
    <location>
        <begin position="160"/>
        <end position="179"/>
    </location>
</feature>
<comment type="subcellular location">
    <subcellularLocation>
        <location evidence="1">Cell membrane</location>
        <topology evidence="1">Multi-pass membrane protein</topology>
    </subcellularLocation>
</comment>
<dbReference type="PANTHER" id="PTHR43124:SF5">
    <property type="entry name" value="PURINE RIBONUCLEOSIDE EFFLUX PUMP NEPI"/>
    <property type="match status" value="1"/>
</dbReference>
<evidence type="ECO:0000256" key="6">
    <source>
        <dbReference type="SAM" id="Phobius"/>
    </source>
</evidence>
<evidence type="ECO:0000256" key="1">
    <source>
        <dbReference type="ARBA" id="ARBA00004651"/>
    </source>
</evidence>
<evidence type="ECO:0000313" key="8">
    <source>
        <dbReference type="EMBL" id="BCG47220.1"/>
    </source>
</evidence>
<dbReference type="InterPro" id="IPR036259">
    <property type="entry name" value="MFS_trans_sf"/>
</dbReference>
<sequence length="412" mass="43024">MSSDSMTTQVCDSLDQGEFSQDEAGTRPAYWSGVFAMTLCVFALIASEFMPVSLLTPMSADLHVTEGMTGQGIAISGAFAVVTSLFISALAGSMDRKTLLLGLTGGMALSGAVIALAQNYVIYMVGRALIGVVVGGFWSLSVATAMRLVPGNQVPRAMAVFNGGNALATVIAPPLGSYLGSVIGWRGAFFCLVPVALIALVWQWMSLPSMQVETRASSGNIFKLLKSRTVALGMAACSILFMGQFTLFTYVRPFLETVTQVDVDALSLILLVIGVTGFIGTTLIGTVLKKFGLYPTMIVLPVLMAMIALALIVWGGWVSAVVMVLGCWGLVATAAPVGWWSWLAQTLPHDAEAGGGLIVAVIQLAIAIGSTVGGLLFDTSGYQSTFAASAILLLIAAGLVFVTSRVDRAHSA</sequence>
<feature type="domain" description="Major facilitator superfamily (MFS) profile" evidence="7">
    <location>
        <begin position="33"/>
        <end position="408"/>
    </location>
</feature>
<dbReference type="InterPro" id="IPR050189">
    <property type="entry name" value="MFS_Efflux_Transporters"/>
</dbReference>
<evidence type="ECO:0000256" key="4">
    <source>
        <dbReference type="ARBA" id="ARBA00022989"/>
    </source>
</evidence>
<dbReference type="Proteomes" id="UP000515472">
    <property type="component" value="Chromosome"/>
</dbReference>
<gene>
    <name evidence="8" type="ORF">GEOBRER4_19700</name>
</gene>
<keyword evidence="9" id="KW-1185">Reference proteome</keyword>
<evidence type="ECO:0000256" key="2">
    <source>
        <dbReference type="ARBA" id="ARBA00022475"/>
    </source>
</evidence>
<dbReference type="SUPFAM" id="SSF103473">
    <property type="entry name" value="MFS general substrate transporter"/>
    <property type="match status" value="1"/>
</dbReference>